<keyword evidence="3" id="KW-1185">Reference proteome</keyword>
<feature type="region of interest" description="Disordered" evidence="1">
    <location>
        <begin position="19"/>
        <end position="52"/>
    </location>
</feature>
<name>A0A423XJW0_9PEZI</name>
<feature type="compositionally biased region" description="Low complexity" evidence="1">
    <location>
        <begin position="33"/>
        <end position="47"/>
    </location>
</feature>
<evidence type="ECO:0000313" key="3">
    <source>
        <dbReference type="Proteomes" id="UP000285146"/>
    </source>
</evidence>
<feature type="region of interest" description="Disordered" evidence="1">
    <location>
        <begin position="644"/>
        <end position="684"/>
    </location>
</feature>
<sequence>MSSSLQPILARFTLTPSSIASGPHTMTSPSRASPGGPTSLSSSLPSILPLPPAHSPPGRLRVCSSLTLAPFPSMRACSSSLQRMSSSVLFPSSTTHRVSSPGSFSTALSTANIGVMPLPAQIMTNLLKDLSRPPSRHRPRPRYTNFPTGPLNSTQWPSGSELSALVMTPPRGKSPVDPPPHGVRVRVRERRVGADDGLAGGRVAQADHDVLAHGEAEGLGGVVRREGEELGVAVDLGPARQGRLVPGLGGEEGRPLLGLARAGGRRFRLGLEEFLGGCVERADVVEGHHCFGVLAVCFGGSASDSCAFTSSLEICLSTCLLVMTIFSSGLPFVSAVSAPPPGSFSPQNPLARSPPSFFTLSIQPADPKVGCVGCSNRSAVFPPPSTSRCTTTRNQGLFIMPSTLQYISLGCTIIESSMARTITSPVQVFSSSAMRSRKGISSDQKHQQKHRAPEERLPLGRPPVVVLGVPDVGQAPRLAPVQRDLHAGDALPAAGVRVPLHLVALRGTLATTPDDDPLAVRRPRDRAVGVQVVDGIPLVPPRLGHVAALLGADGRRQDPVVVDVIPAIARRGRDDDPLQPLDAPPADLAGYDDPQGLPVVGRERLPVHAVRHEHPAHGVHGPAELDARAVPAVGQGVGALEADVPGAPGPGPGAAGDGTRPGEQLVQGHAGPQGGREARGAPGEAAGLADDVLLLAAVPRAHERDGVRGLLVFGEELAEGGGEGLLDQPLDAEGPVEDLVVVDHGDGAVVPDEVEVLGGDEAFLPEGRQGRLDVEGVDSGEAYQAGVPRHVAVRRLEVLGEDGLGWPCRGWERVLRRLVVGLLGGVGGLAAHLVEICLASCAVAVAIAIAVGGGSIG</sequence>
<proteinExistence type="predicted"/>
<comment type="caution">
    <text evidence="2">The sequence shown here is derived from an EMBL/GenBank/DDBJ whole genome shotgun (WGS) entry which is preliminary data.</text>
</comment>
<organism evidence="2 3">
    <name type="scientific">Cytospora leucostoma</name>
    <dbReference type="NCBI Taxonomy" id="1230097"/>
    <lineage>
        <taxon>Eukaryota</taxon>
        <taxon>Fungi</taxon>
        <taxon>Dikarya</taxon>
        <taxon>Ascomycota</taxon>
        <taxon>Pezizomycotina</taxon>
        <taxon>Sordariomycetes</taxon>
        <taxon>Sordariomycetidae</taxon>
        <taxon>Diaporthales</taxon>
        <taxon>Cytosporaceae</taxon>
        <taxon>Cytospora</taxon>
    </lineage>
</organism>
<dbReference type="AlphaFoldDB" id="A0A423XJW0"/>
<dbReference type="InParanoid" id="A0A423XJW0"/>
<feature type="compositionally biased region" description="Polar residues" evidence="1">
    <location>
        <begin position="19"/>
        <end position="31"/>
    </location>
</feature>
<evidence type="ECO:0000256" key="1">
    <source>
        <dbReference type="SAM" id="MobiDB-lite"/>
    </source>
</evidence>
<evidence type="ECO:0000313" key="2">
    <source>
        <dbReference type="EMBL" id="ROW16682.1"/>
    </source>
</evidence>
<feature type="compositionally biased region" description="Basic and acidic residues" evidence="1">
    <location>
        <begin position="443"/>
        <end position="458"/>
    </location>
</feature>
<feature type="region of interest" description="Disordered" evidence="1">
    <location>
        <begin position="130"/>
        <end position="158"/>
    </location>
</feature>
<accession>A0A423XJW0</accession>
<gene>
    <name evidence="2" type="ORF">VPNG_01740</name>
</gene>
<feature type="compositionally biased region" description="Polar residues" evidence="1">
    <location>
        <begin position="145"/>
        <end position="158"/>
    </location>
</feature>
<dbReference type="Proteomes" id="UP000285146">
    <property type="component" value="Unassembled WGS sequence"/>
</dbReference>
<feature type="compositionally biased region" description="Polar residues" evidence="1">
    <location>
        <begin position="433"/>
        <end position="442"/>
    </location>
</feature>
<reference evidence="2 3" key="1">
    <citation type="submission" date="2015-09" db="EMBL/GenBank/DDBJ databases">
        <title>Host preference determinants of Valsa canker pathogens revealed by comparative genomics.</title>
        <authorList>
            <person name="Yin Z."/>
            <person name="Huang L."/>
        </authorList>
    </citation>
    <scope>NUCLEOTIDE SEQUENCE [LARGE SCALE GENOMIC DNA]</scope>
    <source>
        <strain evidence="2 3">SXYLt</strain>
    </source>
</reference>
<feature type="region of interest" description="Disordered" evidence="1">
    <location>
        <begin position="433"/>
        <end position="459"/>
    </location>
</feature>
<dbReference type="EMBL" id="LKEB01000004">
    <property type="protein sequence ID" value="ROW16682.1"/>
    <property type="molecule type" value="Genomic_DNA"/>
</dbReference>
<protein>
    <submittedName>
        <fullName evidence="2">Uncharacterized protein</fullName>
    </submittedName>
</protein>